<feature type="region of interest" description="Disordered" evidence="1">
    <location>
        <begin position="115"/>
        <end position="189"/>
    </location>
</feature>
<reference evidence="2" key="2">
    <citation type="submission" date="2023-06" db="EMBL/GenBank/DDBJ databases">
        <authorList>
            <consortium name="Lawrence Berkeley National Laboratory"/>
            <person name="Haridas S."/>
            <person name="Hensen N."/>
            <person name="Bonometti L."/>
            <person name="Westerberg I."/>
            <person name="Brannstrom I.O."/>
            <person name="Guillou S."/>
            <person name="Cros-Aarteil S."/>
            <person name="Calhoun S."/>
            <person name="Kuo A."/>
            <person name="Mondo S."/>
            <person name="Pangilinan J."/>
            <person name="Riley R."/>
            <person name="Labutti K."/>
            <person name="Andreopoulos B."/>
            <person name="Lipzen A."/>
            <person name="Chen C."/>
            <person name="Yanf M."/>
            <person name="Daum C."/>
            <person name="Ng V."/>
            <person name="Clum A."/>
            <person name="Steindorff A."/>
            <person name="Ohm R."/>
            <person name="Martin F."/>
            <person name="Silar P."/>
            <person name="Natvig D."/>
            <person name="Lalanne C."/>
            <person name="Gautier V."/>
            <person name="Ament-Velasquez S.L."/>
            <person name="Kruys A."/>
            <person name="Hutchinson M.I."/>
            <person name="Powell A.J."/>
            <person name="Barry K."/>
            <person name="Miller A.N."/>
            <person name="Grigoriev I.V."/>
            <person name="Debuchy R."/>
            <person name="Gladieux P."/>
            <person name="Thoren M.H."/>
            <person name="Johannesson H."/>
        </authorList>
    </citation>
    <scope>NUCLEOTIDE SEQUENCE</scope>
    <source>
        <strain evidence="2">CBS 314.62</strain>
    </source>
</reference>
<comment type="caution">
    <text evidence="2">The sequence shown here is derived from an EMBL/GenBank/DDBJ whole genome shotgun (WGS) entry which is preliminary data.</text>
</comment>
<dbReference type="Proteomes" id="UP001270362">
    <property type="component" value="Unassembled WGS sequence"/>
</dbReference>
<feature type="compositionally biased region" description="Low complexity" evidence="1">
    <location>
        <begin position="115"/>
        <end position="124"/>
    </location>
</feature>
<feature type="compositionally biased region" description="Low complexity" evidence="1">
    <location>
        <begin position="1"/>
        <end position="20"/>
    </location>
</feature>
<accession>A0AAE0X245</accession>
<evidence type="ECO:0000313" key="3">
    <source>
        <dbReference type="Proteomes" id="UP001270362"/>
    </source>
</evidence>
<gene>
    <name evidence="2" type="ORF">B0T22DRAFT_493094</name>
</gene>
<feature type="compositionally biased region" description="Polar residues" evidence="1">
    <location>
        <begin position="348"/>
        <end position="367"/>
    </location>
</feature>
<evidence type="ECO:0000256" key="1">
    <source>
        <dbReference type="SAM" id="MobiDB-lite"/>
    </source>
</evidence>
<reference evidence="2" key="1">
    <citation type="journal article" date="2023" name="Mol. Phylogenet. Evol.">
        <title>Genome-scale phylogeny and comparative genomics of the fungal order Sordariales.</title>
        <authorList>
            <person name="Hensen N."/>
            <person name="Bonometti L."/>
            <person name="Westerberg I."/>
            <person name="Brannstrom I.O."/>
            <person name="Guillou S."/>
            <person name="Cros-Aarteil S."/>
            <person name="Calhoun S."/>
            <person name="Haridas S."/>
            <person name="Kuo A."/>
            <person name="Mondo S."/>
            <person name="Pangilinan J."/>
            <person name="Riley R."/>
            <person name="LaButti K."/>
            <person name="Andreopoulos B."/>
            <person name="Lipzen A."/>
            <person name="Chen C."/>
            <person name="Yan M."/>
            <person name="Daum C."/>
            <person name="Ng V."/>
            <person name="Clum A."/>
            <person name="Steindorff A."/>
            <person name="Ohm R.A."/>
            <person name="Martin F."/>
            <person name="Silar P."/>
            <person name="Natvig D.O."/>
            <person name="Lalanne C."/>
            <person name="Gautier V."/>
            <person name="Ament-Velasquez S.L."/>
            <person name="Kruys A."/>
            <person name="Hutchinson M.I."/>
            <person name="Powell A.J."/>
            <person name="Barry K."/>
            <person name="Miller A.N."/>
            <person name="Grigoriev I.V."/>
            <person name="Debuchy R."/>
            <person name="Gladieux P."/>
            <person name="Hiltunen Thoren M."/>
            <person name="Johannesson H."/>
        </authorList>
    </citation>
    <scope>NUCLEOTIDE SEQUENCE</scope>
    <source>
        <strain evidence="2">CBS 314.62</strain>
    </source>
</reference>
<feature type="region of interest" description="Disordered" evidence="1">
    <location>
        <begin position="393"/>
        <end position="451"/>
    </location>
</feature>
<sequence length="757" mass="81818">MATTTSSSSSSNSTTNSSASGTLLPTGCIPPLAPGLSPATYTYTSTSPYTYSPYYPTAGMHQYTATSSPVGMIPPYTGTYPPYYLYAHGIDPATGHLFGQYYVPYSALNRQTFPQPSSLAQQQQPSPPIQRGEPPRPATAPFHVNSRPTDPAFGYPDSSTITVPDKVQQQDSSRPTSSPFPINKPQSFISQHPHCPRPSNVLITEPTQDKTAVRPATAPFLGYAGPVSHSQYVSVSTAAQAGTPSSQPQISPFDFNAMSGHSFEPSKAFVPPDPRVAAASLEQMAPPDVYFTTTEELFTPSELLFTPSESQVFFTTKEVFFEVQDETVVSGATSNIQPAGTAQDEIGQPTSPAVASSTPQQPTNVSPSPKKPAAPVIVSTDFYRQSYPRRIKSSGDAAIPLPDLSLHSDWPPLPPPPVQSQTTKARHPTATEKQTPKLKPASPSIAQNTAPMPELVIPTPKRVSSSALKGIRASVEKFAASQNPSPVPTQAAFSAKAAFPATQNLTPMLEHGSPSVFGTPSPMPQGFTPQGYTPQGYAPSQVSSPYIIDQNTPGGFDASGNWTPTFHPYFDPGAACRYQNHQMPVMYTPSPVQVSEPKPIAPPKQTPQPKPIVQPKPKSQPKPIAQPKLKTQPKPKAQPKQATPQSEKHLDKQDTGGSDNLNARAPEFFMLMKDLTVEEMEKQNEAARAKGWPYELDANDNGPLVVEYDDGDLCGPWCWACESEATTRRRVRGIEIYEKQHLYHSEDDEKDEKKSGK</sequence>
<keyword evidence="3" id="KW-1185">Reference proteome</keyword>
<name>A0AAE0X245_9PEZI</name>
<dbReference type="AlphaFoldDB" id="A0AAE0X245"/>
<feature type="compositionally biased region" description="Low complexity" evidence="1">
    <location>
        <begin position="400"/>
        <end position="410"/>
    </location>
</feature>
<feature type="compositionally biased region" description="Pro residues" evidence="1">
    <location>
        <begin position="599"/>
        <end position="620"/>
    </location>
</feature>
<feature type="region of interest" description="Disordered" evidence="1">
    <location>
        <begin position="1"/>
        <end position="22"/>
    </location>
</feature>
<feature type="region of interest" description="Disordered" evidence="1">
    <location>
        <begin position="589"/>
        <end position="662"/>
    </location>
</feature>
<feature type="region of interest" description="Disordered" evidence="1">
    <location>
        <begin position="337"/>
        <end position="377"/>
    </location>
</feature>
<protein>
    <submittedName>
        <fullName evidence="2">Uncharacterized protein</fullName>
    </submittedName>
</protein>
<feature type="compositionally biased region" description="Low complexity" evidence="1">
    <location>
        <begin position="621"/>
        <end position="645"/>
    </location>
</feature>
<dbReference type="EMBL" id="JAULSO010000004">
    <property type="protein sequence ID" value="KAK3683388.1"/>
    <property type="molecule type" value="Genomic_DNA"/>
</dbReference>
<evidence type="ECO:0000313" key="2">
    <source>
        <dbReference type="EMBL" id="KAK3683388.1"/>
    </source>
</evidence>
<organism evidence="2 3">
    <name type="scientific">Podospora appendiculata</name>
    <dbReference type="NCBI Taxonomy" id="314037"/>
    <lineage>
        <taxon>Eukaryota</taxon>
        <taxon>Fungi</taxon>
        <taxon>Dikarya</taxon>
        <taxon>Ascomycota</taxon>
        <taxon>Pezizomycotina</taxon>
        <taxon>Sordariomycetes</taxon>
        <taxon>Sordariomycetidae</taxon>
        <taxon>Sordariales</taxon>
        <taxon>Podosporaceae</taxon>
        <taxon>Podospora</taxon>
    </lineage>
</organism>
<proteinExistence type="predicted"/>
<feature type="compositionally biased region" description="Polar residues" evidence="1">
    <location>
        <begin position="157"/>
        <end position="189"/>
    </location>
</feature>